<dbReference type="GO" id="GO:0003677">
    <property type="term" value="F:DNA binding"/>
    <property type="evidence" value="ECO:0007669"/>
    <property type="project" value="InterPro"/>
</dbReference>
<feature type="domain" description="Helix-turn-helix" evidence="1">
    <location>
        <begin position="4"/>
        <end position="49"/>
    </location>
</feature>
<dbReference type="EMBL" id="BSTX01000002">
    <property type="protein sequence ID" value="GLZ78880.1"/>
    <property type="molecule type" value="Genomic_DNA"/>
</dbReference>
<dbReference type="RefSeq" id="WP_285664015.1">
    <property type="nucleotide sequence ID" value="NZ_BSTX01000002.1"/>
</dbReference>
<dbReference type="Proteomes" id="UP001165079">
    <property type="component" value="Unassembled WGS sequence"/>
</dbReference>
<keyword evidence="3" id="KW-1185">Reference proteome</keyword>
<dbReference type="NCBIfam" id="TIGR01764">
    <property type="entry name" value="excise"/>
    <property type="match status" value="1"/>
</dbReference>
<sequence>MAELYSVEQVADLLGLHVKTVRAYVRDGRLKAARIGKSYRVAREDLDAFTGRPSPEPEPRLIDVSAVVRVDGIDAVEMRRAADMLMAAIAGPPDVDEPLRVETVFDEARRSMKILVLGGPGRAAGVLAIIDTYLKERQ</sequence>
<dbReference type="SUPFAM" id="SSF46955">
    <property type="entry name" value="Putative DNA-binding domain"/>
    <property type="match status" value="1"/>
</dbReference>
<evidence type="ECO:0000259" key="1">
    <source>
        <dbReference type="Pfam" id="PF12728"/>
    </source>
</evidence>
<evidence type="ECO:0000313" key="2">
    <source>
        <dbReference type="EMBL" id="GLZ78880.1"/>
    </source>
</evidence>
<proteinExistence type="predicted"/>
<evidence type="ECO:0000313" key="3">
    <source>
        <dbReference type="Proteomes" id="UP001165079"/>
    </source>
</evidence>
<comment type="caution">
    <text evidence="2">The sequence shown here is derived from an EMBL/GenBank/DDBJ whole genome shotgun (WGS) entry which is preliminary data.</text>
</comment>
<organism evidence="2 3">
    <name type="scientific">Actinorhabdospora filicis</name>
    <dbReference type="NCBI Taxonomy" id="1785913"/>
    <lineage>
        <taxon>Bacteria</taxon>
        <taxon>Bacillati</taxon>
        <taxon>Actinomycetota</taxon>
        <taxon>Actinomycetes</taxon>
        <taxon>Micromonosporales</taxon>
        <taxon>Micromonosporaceae</taxon>
        <taxon>Actinorhabdospora</taxon>
    </lineage>
</organism>
<name>A0A9W6SKX1_9ACTN</name>
<dbReference type="AlphaFoldDB" id="A0A9W6SKX1"/>
<dbReference type="Pfam" id="PF12728">
    <property type="entry name" value="HTH_17"/>
    <property type="match status" value="1"/>
</dbReference>
<protein>
    <submittedName>
        <fullName evidence="2">MerR family transcriptional regulator</fullName>
    </submittedName>
</protein>
<accession>A0A9W6SKX1</accession>
<reference evidence="2" key="1">
    <citation type="submission" date="2023-03" db="EMBL/GenBank/DDBJ databases">
        <title>Actinorhabdospora filicis NBRC 111898.</title>
        <authorList>
            <person name="Ichikawa N."/>
            <person name="Sato H."/>
            <person name="Tonouchi N."/>
        </authorList>
    </citation>
    <scope>NUCLEOTIDE SEQUENCE</scope>
    <source>
        <strain evidence="2">NBRC 111898</strain>
    </source>
</reference>
<dbReference type="InterPro" id="IPR009061">
    <property type="entry name" value="DNA-bd_dom_put_sf"/>
</dbReference>
<dbReference type="InterPro" id="IPR041657">
    <property type="entry name" value="HTH_17"/>
</dbReference>
<dbReference type="InterPro" id="IPR010093">
    <property type="entry name" value="SinI_DNA-bd"/>
</dbReference>
<gene>
    <name evidence="2" type="ORF">Afil01_36870</name>
</gene>